<name>A0A9X0WEK3_9GAMM</name>
<evidence type="ECO:0000259" key="8">
    <source>
        <dbReference type="PROSITE" id="PS50110"/>
    </source>
</evidence>
<keyword evidence="1 6" id="KW-0597">Phosphoprotein</keyword>
<dbReference type="InterPro" id="IPR011006">
    <property type="entry name" value="CheY-like_superfamily"/>
</dbReference>
<evidence type="ECO:0000256" key="2">
    <source>
        <dbReference type="ARBA" id="ARBA00023012"/>
    </source>
</evidence>
<dbReference type="PROSITE" id="PS50043">
    <property type="entry name" value="HTH_LUXR_2"/>
    <property type="match status" value="1"/>
</dbReference>
<evidence type="ECO:0000256" key="6">
    <source>
        <dbReference type="PROSITE-ProRule" id="PRU00169"/>
    </source>
</evidence>
<dbReference type="RefSeq" id="WP_200386075.1">
    <property type="nucleotide sequence ID" value="NZ_NRSD01000001.1"/>
</dbReference>
<keyword evidence="3" id="KW-0805">Transcription regulation</keyword>
<dbReference type="GO" id="GO:0000160">
    <property type="term" value="P:phosphorelay signal transduction system"/>
    <property type="evidence" value="ECO:0007669"/>
    <property type="project" value="UniProtKB-KW"/>
</dbReference>
<dbReference type="InterPro" id="IPR036388">
    <property type="entry name" value="WH-like_DNA-bd_sf"/>
</dbReference>
<dbReference type="InterPro" id="IPR001789">
    <property type="entry name" value="Sig_transdc_resp-reg_receiver"/>
</dbReference>
<dbReference type="SUPFAM" id="SSF46894">
    <property type="entry name" value="C-terminal effector domain of the bipartite response regulators"/>
    <property type="match status" value="1"/>
</dbReference>
<evidence type="ECO:0000256" key="1">
    <source>
        <dbReference type="ARBA" id="ARBA00022553"/>
    </source>
</evidence>
<sequence>MNTDATVFVVDDDQAMRTSLQWLIESTGLTVQTYESADVFLARYTPGRPGCLLLDVRMPGMSGLELQAHLARAGYRLPVILITGHGDVAMAVKAMKAGAVDFIEKPFHDEDLLRSIARALDDDKQKRAKHAMRAEIAARLAELTPREHEVMAMVTDGRSNKDIAAALGVSAKTVEAHRARVMEKMRAESLAELVRMALAVASEDHPAGR</sequence>
<evidence type="ECO:0000256" key="3">
    <source>
        <dbReference type="ARBA" id="ARBA00023015"/>
    </source>
</evidence>
<dbReference type="Gene3D" id="1.10.10.10">
    <property type="entry name" value="Winged helix-like DNA-binding domain superfamily/Winged helix DNA-binding domain"/>
    <property type="match status" value="1"/>
</dbReference>
<dbReference type="GO" id="GO:0003677">
    <property type="term" value="F:DNA binding"/>
    <property type="evidence" value="ECO:0007669"/>
    <property type="project" value="UniProtKB-KW"/>
</dbReference>
<dbReference type="AlphaFoldDB" id="A0A9X0WEK3"/>
<dbReference type="EMBL" id="NRSD01000001">
    <property type="protein sequence ID" value="MBK1643291.1"/>
    <property type="molecule type" value="Genomic_DNA"/>
</dbReference>
<keyword evidence="4 9" id="KW-0238">DNA-binding</keyword>
<dbReference type="InterPro" id="IPR016032">
    <property type="entry name" value="Sig_transdc_resp-reg_C-effctor"/>
</dbReference>
<dbReference type="Proteomes" id="UP001138802">
    <property type="component" value="Unassembled WGS sequence"/>
</dbReference>
<dbReference type="PANTHER" id="PTHR44688">
    <property type="entry name" value="DNA-BINDING TRANSCRIPTIONAL ACTIVATOR DEVR_DOSR"/>
    <property type="match status" value="1"/>
</dbReference>
<dbReference type="PROSITE" id="PS50110">
    <property type="entry name" value="RESPONSE_REGULATORY"/>
    <property type="match status" value="1"/>
</dbReference>
<accession>A0A9X0WEK3</accession>
<protein>
    <submittedName>
        <fullName evidence="9">DNA-binding response regulator</fullName>
    </submittedName>
</protein>
<evidence type="ECO:0000256" key="4">
    <source>
        <dbReference type="ARBA" id="ARBA00023125"/>
    </source>
</evidence>
<dbReference type="Pfam" id="PF00072">
    <property type="entry name" value="Response_reg"/>
    <property type="match status" value="1"/>
</dbReference>
<reference evidence="9 10" key="1">
    <citation type="journal article" date="2020" name="Microorganisms">
        <title>Osmotic Adaptation and Compatible Solute Biosynthesis of Phototrophic Bacteria as Revealed from Genome Analyses.</title>
        <authorList>
            <person name="Imhoff J.F."/>
            <person name="Rahn T."/>
            <person name="Kunzel S."/>
            <person name="Keller A."/>
            <person name="Neulinger S.C."/>
        </authorList>
    </citation>
    <scope>NUCLEOTIDE SEQUENCE [LARGE SCALE GENOMIC DNA]</scope>
    <source>
        <strain evidence="9 10">DSM 21303</strain>
    </source>
</reference>
<proteinExistence type="predicted"/>
<dbReference type="InterPro" id="IPR000792">
    <property type="entry name" value="Tscrpt_reg_LuxR_C"/>
</dbReference>
<dbReference type="Gene3D" id="3.40.50.2300">
    <property type="match status" value="1"/>
</dbReference>
<evidence type="ECO:0000256" key="5">
    <source>
        <dbReference type="ARBA" id="ARBA00023163"/>
    </source>
</evidence>
<dbReference type="CDD" id="cd06170">
    <property type="entry name" value="LuxR_C_like"/>
    <property type="match status" value="1"/>
</dbReference>
<dbReference type="SMART" id="SM00448">
    <property type="entry name" value="REC"/>
    <property type="match status" value="1"/>
</dbReference>
<dbReference type="SUPFAM" id="SSF52172">
    <property type="entry name" value="CheY-like"/>
    <property type="match status" value="1"/>
</dbReference>
<dbReference type="SMART" id="SM00421">
    <property type="entry name" value="HTH_LUXR"/>
    <property type="match status" value="1"/>
</dbReference>
<organism evidence="9 10">
    <name type="scientific">Thiocapsa imhoffii</name>
    <dbReference type="NCBI Taxonomy" id="382777"/>
    <lineage>
        <taxon>Bacteria</taxon>
        <taxon>Pseudomonadati</taxon>
        <taxon>Pseudomonadota</taxon>
        <taxon>Gammaproteobacteria</taxon>
        <taxon>Chromatiales</taxon>
        <taxon>Chromatiaceae</taxon>
        <taxon>Thiocapsa</taxon>
    </lineage>
</organism>
<dbReference type="Pfam" id="PF00196">
    <property type="entry name" value="GerE"/>
    <property type="match status" value="1"/>
</dbReference>
<gene>
    <name evidence="9" type="ORF">CKO25_01205</name>
</gene>
<keyword evidence="2" id="KW-0902">Two-component regulatory system</keyword>
<dbReference type="PANTHER" id="PTHR44688:SF16">
    <property type="entry name" value="DNA-BINDING TRANSCRIPTIONAL ACTIVATOR DEVR_DOSR"/>
    <property type="match status" value="1"/>
</dbReference>
<comment type="caution">
    <text evidence="9">The sequence shown here is derived from an EMBL/GenBank/DDBJ whole genome shotgun (WGS) entry which is preliminary data.</text>
</comment>
<evidence type="ECO:0000259" key="7">
    <source>
        <dbReference type="PROSITE" id="PS50043"/>
    </source>
</evidence>
<dbReference type="PROSITE" id="PS00622">
    <property type="entry name" value="HTH_LUXR_1"/>
    <property type="match status" value="1"/>
</dbReference>
<keyword evidence="5" id="KW-0804">Transcription</keyword>
<dbReference type="PRINTS" id="PR00038">
    <property type="entry name" value="HTHLUXR"/>
</dbReference>
<evidence type="ECO:0000313" key="9">
    <source>
        <dbReference type="EMBL" id="MBK1643291.1"/>
    </source>
</evidence>
<feature type="domain" description="HTH luxR-type" evidence="7">
    <location>
        <begin position="136"/>
        <end position="201"/>
    </location>
</feature>
<feature type="domain" description="Response regulatory" evidence="8">
    <location>
        <begin position="6"/>
        <end position="120"/>
    </location>
</feature>
<feature type="modified residue" description="4-aspartylphosphate" evidence="6">
    <location>
        <position position="55"/>
    </location>
</feature>
<evidence type="ECO:0000313" key="10">
    <source>
        <dbReference type="Proteomes" id="UP001138802"/>
    </source>
</evidence>
<dbReference type="CDD" id="cd17537">
    <property type="entry name" value="REC_FixJ"/>
    <property type="match status" value="1"/>
</dbReference>
<keyword evidence="10" id="KW-1185">Reference proteome</keyword>
<dbReference type="GO" id="GO:0006355">
    <property type="term" value="P:regulation of DNA-templated transcription"/>
    <property type="evidence" value="ECO:0007669"/>
    <property type="project" value="InterPro"/>
</dbReference>
<dbReference type="FunFam" id="3.40.50.2300:FF:000018">
    <property type="entry name" value="DNA-binding transcriptional regulator NtrC"/>
    <property type="match status" value="1"/>
</dbReference>